<sequence>MQLFNAMTRSFFLKIVCFTTLLSFLPYTGLGLYSLIQVKSLSNRITEEQTRTAIDGVLAQKLALLEKEAELNQAEFTRIETALNLLQKQAEYIFAFPKPDSGARIALKQTREGYLAYPDSRNASLFLSSAASPSARLRTDLEVAVQLEPLLKEIPRSEPSVKAAFFCFSESGFLIYPPINVEYEVSLGQLPPDLRVQNYEFYYIADAAHNPGKGVIWTRPYEDLTHWKWVVTASTPVYLPNGQLRGVLGIDFPLDHIVDKFLSLTFSEPNAFAFITGEQGQLIASNQSKSGHTVSTHSMHGLFDSDGRLVHPVREAGAKTKGVRKIPSAKGDAYLLFAAIPNSGWTMNFYVPEADIAEPIITQATKQTDMQLKNFIFQLLFFLVVGAILLVLFSYRFSRTVTEPVKRLTTAIKKSGEGYYRQQIEVTSRDEIGNLTHTFNWMSHTIQQLISELKKRADQLEEKVGERTRDLQTANERLMEMYDRLKHSEHARSELIVQISHDLKTPLTSIKGYLQALAAYELTPEKEEEFLRTVLARTNHTIQLIDDLFELSSLEIHASALQKEWLTLDFLLDYALDMAIKEAEELNIEVHTDYPSDLPLIFVDPAKMNRALVNILGNAIKYSRKKELIRIHIVCYEENGQVVAEITDNGMGISEENMKNIFSMFYREPKAKEVNRTGSGLGTSIAKKIIEKHGGEISIATTSDVGTTIRIVLPCGTEAEESVV</sequence>
<comment type="subcellular location">
    <subcellularLocation>
        <location evidence="2">Cell membrane</location>
        <topology evidence="2">Multi-pass membrane protein</topology>
    </subcellularLocation>
</comment>
<dbReference type="CDD" id="cd00082">
    <property type="entry name" value="HisKA"/>
    <property type="match status" value="1"/>
</dbReference>
<evidence type="ECO:0000313" key="18">
    <source>
        <dbReference type="EMBL" id="KON96429.1"/>
    </source>
</evidence>
<keyword evidence="10" id="KW-0067">ATP-binding</keyword>
<dbReference type="PANTHER" id="PTHR45528">
    <property type="entry name" value="SENSOR HISTIDINE KINASE CPXA"/>
    <property type="match status" value="1"/>
</dbReference>
<dbReference type="SMART" id="SM00388">
    <property type="entry name" value="HisKA"/>
    <property type="match status" value="1"/>
</dbReference>
<gene>
    <name evidence="18" type="ORF">AF333_14040</name>
    <name evidence="19" type="ORF">SAMN04487909_102122</name>
</gene>
<name>A0A0D1Y322_ANEMI</name>
<dbReference type="InterPro" id="IPR003661">
    <property type="entry name" value="HisK_dim/P_dom"/>
</dbReference>
<dbReference type="Gene3D" id="1.10.287.130">
    <property type="match status" value="1"/>
</dbReference>
<dbReference type="CDD" id="cd18773">
    <property type="entry name" value="PDC1_HK_sensor"/>
    <property type="match status" value="1"/>
</dbReference>
<reference evidence="18 20" key="1">
    <citation type="submission" date="2015-07" db="EMBL/GenBank/DDBJ databases">
        <title>Fjat-14205 dsm 2895.</title>
        <authorList>
            <person name="Liu B."/>
            <person name="Wang J."/>
            <person name="Zhu Y."/>
            <person name="Liu G."/>
            <person name="Chen Q."/>
            <person name="Chen Z."/>
            <person name="Lan J."/>
            <person name="Che J."/>
            <person name="Ge C."/>
            <person name="Shi H."/>
            <person name="Pan Z."/>
            <person name="Liu X."/>
        </authorList>
    </citation>
    <scope>NUCLEOTIDE SEQUENCE [LARGE SCALE GENOMIC DNA]</scope>
    <source>
        <strain evidence="18 20">DSM 2895</strain>
    </source>
</reference>
<proteinExistence type="predicted"/>
<evidence type="ECO:0000256" key="8">
    <source>
        <dbReference type="ARBA" id="ARBA00022741"/>
    </source>
</evidence>
<dbReference type="OrthoDB" id="2485714at2"/>
<evidence type="ECO:0000256" key="14">
    <source>
        <dbReference type="SAM" id="Coils"/>
    </source>
</evidence>
<evidence type="ECO:0000313" key="20">
    <source>
        <dbReference type="Proteomes" id="UP000037269"/>
    </source>
</evidence>
<evidence type="ECO:0000256" key="12">
    <source>
        <dbReference type="ARBA" id="ARBA00023012"/>
    </source>
</evidence>
<dbReference type="Proteomes" id="UP000037269">
    <property type="component" value="Unassembled WGS sequence"/>
</dbReference>
<dbReference type="GO" id="GO:0000155">
    <property type="term" value="F:phosphorelay sensor kinase activity"/>
    <property type="evidence" value="ECO:0007669"/>
    <property type="project" value="InterPro"/>
</dbReference>
<feature type="transmembrane region" description="Helical" evidence="15">
    <location>
        <begin position="12"/>
        <end position="36"/>
    </location>
</feature>
<keyword evidence="4" id="KW-1003">Cell membrane</keyword>
<protein>
    <recommendedName>
        <fullName evidence="3">histidine kinase</fullName>
        <ecNumber evidence="3">2.7.13.3</ecNumber>
    </recommendedName>
</protein>
<dbReference type="EC" id="2.7.13.3" evidence="3"/>
<feature type="domain" description="HAMP" evidence="17">
    <location>
        <begin position="399"/>
        <end position="451"/>
    </location>
</feature>
<dbReference type="EMBL" id="FNED01000002">
    <property type="protein sequence ID" value="SDI20909.1"/>
    <property type="molecule type" value="Genomic_DNA"/>
</dbReference>
<evidence type="ECO:0000256" key="4">
    <source>
        <dbReference type="ARBA" id="ARBA00022475"/>
    </source>
</evidence>
<dbReference type="CDD" id="cd06225">
    <property type="entry name" value="HAMP"/>
    <property type="match status" value="1"/>
</dbReference>
<dbReference type="SMART" id="SM00304">
    <property type="entry name" value="HAMP"/>
    <property type="match status" value="1"/>
</dbReference>
<keyword evidence="13 15" id="KW-0472">Membrane</keyword>
<evidence type="ECO:0000256" key="5">
    <source>
        <dbReference type="ARBA" id="ARBA00022553"/>
    </source>
</evidence>
<keyword evidence="14" id="KW-0175">Coiled coil</keyword>
<comment type="catalytic activity">
    <reaction evidence="1">
        <text>ATP + protein L-histidine = ADP + protein N-phospho-L-histidine.</text>
        <dbReference type="EC" id="2.7.13.3"/>
    </reaction>
</comment>
<evidence type="ECO:0000256" key="1">
    <source>
        <dbReference type="ARBA" id="ARBA00000085"/>
    </source>
</evidence>
<evidence type="ECO:0000259" key="16">
    <source>
        <dbReference type="PROSITE" id="PS50109"/>
    </source>
</evidence>
<dbReference type="SUPFAM" id="SSF103190">
    <property type="entry name" value="Sensory domain-like"/>
    <property type="match status" value="1"/>
</dbReference>
<evidence type="ECO:0000259" key="17">
    <source>
        <dbReference type="PROSITE" id="PS50885"/>
    </source>
</evidence>
<dbReference type="Gene3D" id="3.30.450.20">
    <property type="entry name" value="PAS domain"/>
    <property type="match status" value="2"/>
</dbReference>
<dbReference type="Proteomes" id="UP000182836">
    <property type="component" value="Unassembled WGS sequence"/>
</dbReference>
<evidence type="ECO:0000256" key="10">
    <source>
        <dbReference type="ARBA" id="ARBA00022840"/>
    </source>
</evidence>
<evidence type="ECO:0000256" key="11">
    <source>
        <dbReference type="ARBA" id="ARBA00022989"/>
    </source>
</evidence>
<dbReference type="InterPro" id="IPR003594">
    <property type="entry name" value="HATPase_dom"/>
</dbReference>
<dbReference type="InterPro" id="IPR050398">
    <property type="entry name" value="HssS/ArlS-like"/>
</dbReference>
<keyword evidence="9" id="KW-0418">Kinase</keyword>
<dbReference type="SUPFAM" id="SSF55874">
    <property type="entry name" value="ATPase domain of HSP90 chaperone/DNA topoisomerase II/histidine kinase"/>
    <property type="match status" value="1"/>
</dbReference>
<keyword evidence="8" id="KW-0547">Nucleotide-binding</keyword>
<evidence type="ECO:0000256" key="3">
    <source>
        <dbReference type="ARBA" id="ARBA00012438"/>
    </source>
</evidence>
<dbReference type="InterPro" id="IPR036890">
    <property type="entry name" value="HATPase_C_sf"/>
</dbReference>
<dbReference type="Gene3D" id="3.30.565.10">
    <property type="entry name" value="Histidine kinase-like ATPase, C-terminal domain"/>
    <property type="match status" value="1"/>
</dbReference>
<evidence type="ECO:0000256" key="15">
    <source>
        <dbReference type="SAM" id="Phobius"/>
    </source>
</evidence>
<reference evidence="19 21" key="2">
    <citation type="submission" date="2016-10" db="EMBL/GenBank/DDBJ databases">
        <authorList>
            <person name="de Groot N.N."/>
        </authorList>
    </citation>
    <scope>NUCLEOTIDE SEQUENCE [LARGE SCALE GENOMIC DNA]</scope>
    <source>
        <strain evidence="19 21">DSM 2895</strain>
    </source>
</reference>
<dbReference type="InterPro" id="IPR005467">
    <property type="entry name" value="His_kinase_dom"/>
</dbReference>
<dbReference type="InterPro" id="IPR036097">
    <property type="entry name" value="HisK_dim/P_sf"/>
</dbReference>
<dbReference type="GO" id="GO:0005524">
    <property type="term" value="F:ATP binding"/>
    <property type="evidence" value="ECO:0007669"/>
    <property type="project" value="UniProtKB-KW"/>
</dbReference>
<keyword evidence="7 15" id="KW-0812">Transmembrane</keyword>
<dbReference type="SUPFAM" id="SSF47384">
    <property type="entry name" value="Homodimeric domain of signal transducing histidine kinase"/>
    <property type="match status" value="1"/>
</dbReference>
<feature type="coiled-coil region" evidence="14">
    <location>
        <begin position="443"/>
        <end position="477"/>
    </location>
</feature>
<keyword evidence="20" id="KW-1185">Reference proteome</keyword>
<organism evidence="18 20">
    <name type="scientific">Aneurinibacillus migulanus</name>
    <name type="common">Bacillus migulanus</name>
    <dbReference type="NCBI Taxonomy" id="47500"/>
    <lineage>
        <taxon>Bacteria</taxon>
        <taxon>Bacillati</taxon>
        <taxon>Bacillota</taxon>
        <taxon>Bacilli</taxon>
        <taxon>Bacillales</taxon>
        <taxon>Paenibacillaceae</taxon>
        <taxon>Aneurinibacillus group</taxon>
        <taxon>Aneurinibacillus</taxon>
    </lineage>
</organism>
<dbReference type="Pfam" id="PF00672">
    <property type="entry name" value="HAMP"/>
    <property type="match status" value="1"/>
</dbReference>
<dbReference type="PROSITE" id="PS50109">
    <property type="entry name" value="HIS_KIN"/>
    <property type="match status" value="1"/>
</dbReference>
<keyword evidence="6" id="KW-0808">Transferase</keyword>
<dbReference type="STRING" id="47500.AF333_14040"/>
<accession>A0A0D1Y322</accession>
<dbReference type="InterPro" id="IPR029151">
    <property type="entry name" value="Sensor-like_sf"/>
</dbReference>
<dbReference type="FunFam" id="3.30.565.10:FF:000006">
    <property type="entry name" value="Sensor histidine kinase WalK"/>
    <property type="match status" value="1"/>
</dbReference>
<dbReference type="Gene3D" id="6.10.340.10">
    <property type="match status" value="1"/>
</dbReference>
<dbReference type="InterPro" id="IPR033479">
    <property type="entry name" value="dCache_1"/>
</dbReference>
<dbReference type="Pfam" id="PF02743">
    <property type="entry name" value="dCache_1"/>
    <property type="match status" value="1"/>
</dbReference>
<evidence type="ECO:0000256" key="2">
    <source>
        <dbReference type="ARBA" id="ARBA00004651"/>
    </source>
</evidence>
<feature type="domain" description="Histidine kinase" evidence="16">
    <location>
        <begin position="498"/>
        <end position="717"/>
    </location>
</feature>
<dbReference type="AlphaFoldDB" id="A0A0D1Y322"/>
<dbReference type="InterPro" id="IPR004358">
    <property type="entry name" value="Sig_transdc_His_kin-like_C"/>
</dbReference>
<evidence type="ECO:0000256" key="7">
    <source>
        <dbReference type="ARBA" id="ARBA00022692"/>
    </source>
</evidence>
<dbReference type="Pfam" id="PF00512">
    <property type="entry name" value="HisKA"/>
    <property type="match status" value="1"/>
</dbReference>
<evidence type="ECO:0000256" key="13">
    <source>
        <dbReference type="ARBA" id="ARBA00023136"/>
    </source>
</evidence>
<dbReference type="PATRIC" id="fig|47500.8.peg.1593"/>
<dbReference type="RefSeq" id="WP_043064112.1">
    <property type="nucleotide sequence ID" value="NZ_BJOA01000012.1"/>
</dbReference>
<evidence type="ECO:0000313" key="21">
    <source>
        <dbReference type="Proteomes" id="UP000182836"/>
    </source>
</evidence>
<dbReference type="GO" id="GO:0005886">
    <property type="term" value="C:plasma membrane"/>
    <property type="evidence" value="ECO:0007669"/>
    <property type="project" value="UniProtKB-SubCell"/>
</dbReference>
<evidence type="ECO:0000313" key="19">
    <source>
        <dbReference type="EMBL" id="SDI20909.1"/>
    </source>
</evidence>
<dbReference type="InterPro" id="IPR003660">
    <property type="entry name" value="HAMP_dom"/>
</dbReference>
<dbReference type="SMART" id="SM00387">
    <property type="entry name" value="HATPase_c"/>
    <property type="match status" value="1"/>
</dbReference>
<dbReference type="PANTHER" id="PTHR45528:SF1">
    <property type="entry name" value="SENSOR HISTIDINE KINASE CPXA"/>
    <property type="match status" value="1"/>
</dbReference>
<evidence type="ECO:0000256" key="9">
    <source>
        <dbReference type="ARBA" id="ARBA00022777"/>
    </source>
</evidence>
<dbReference type="PRINTS" id="PR00344">
    <property type="entry name" value="BCTRLSENSOR"/>
</dbReference>
<dbReference type="Pfam" id="PF02518">
    <property type="entry name" value="HATPase_c"/>
    <property type="match status" value="1"/>
</dbReference>
<evidence type="ECO:0000256" key="6">
    <source>
        <dbReference type="ARBA" id="ARBA00022679"/>
    </source>
</evidence>
<feature type="transmembrane region" description="Helical" evidence="15">
    <location>
        <begin position="375"/>
        <end position="397"/>
    </location>
</feature>
<dbReference type="SUPFAM" id="SSF158472">
    <property type="entry name" value="HAMP domain-like"/>
    <property type="match status" value="1"/>
</dbReference>
<keyword evidence="11 15" id="KW-1133">Transmembrane helix</keyword>
<keyword evidence="5" id="KW-0597">Phosphoprotein</keyword>
<keyword evidence="12" id="KW-0902">Two-component regulatory system</keyword>
<dbReference type="EMBL" id="LGUG01000004">
    <property type="protein sequence ID" value="KON96429.1"/>
    <property type="molecule type" value="Genomic_DNA"/>
</dbReference>
<dbReference type="PROSITE" id="PS50885">
    <property type="entry name" value="HAMP"/>
    <property type="match status" value="1"/>
</dbReference>
<dbReference type="CDD" id="cd00075">
    <property type="entry name" value="HATPase"/>
    <property type="match status" value="1"/>
</dbReference>